<dbReference type="Pfam" id="PF00795">
    <property type="entry name" value="CN_hydrolase"/>
    <property type="match status" value="1"/>
</dbReference>
<dbReference type="AlphaFoldDB" id="A0A1T4WJJ1"/>
<dbReference type="CDD" id="cd07197">
    <property type="entry name" value="nitrilase"/>
    <property type="match status" value="1"/>
</dbReference>
<dbReference type="Proteomes" id="UP000190105">
    <property type="component" value="Unassembled WGS sequence"/>
</dbReference>
<feature type="domain" description="CN hydrolase" evidence="1">
    <location>
        <begin position="1"/>
        <end position="237"/>
    </location>
</feature>
<dbReference type="GO" id="GO:0016787">
    <property type="term" value="F:hydrolase activity"/>
    <property type="evidence" value="ECO:0007669"/>
    <property type="project" value="UniProtKB-KW"/>
</dbReference>
<gene>
    <name evidence="2" type="ORF">SAMN05443428_10228</name>
</gene>
<dbReference type="Gene3D" id="3.60.110.10">
    <property type="entry name" value="Carbon-nitrogen hydrolase"/>
    <property type="match status" value="1"/>
</dbReference>
<proteinExistence type="predicted"/>
<keyword evidence="2" id="KW-0378">Hydrolase</keyword>
<keyword evidence="3" id="KW-1185">Reference proteome</keyword>
<reference evidence="3" key="1">
    <citation type="submission" date="2017-02" db="EMBL/GenBank/DDBJ databases">
        <authorList>
            <person name="Varghese N."/>
            <person name="Submissions S."/>
        </authorList>
    </citation>
    <scope>NUCLEOTIDE SEQUENCE [LARGE SCALE GENOMIC DNA]</scope>
    <source>
        <strain evidence="3">USBA 833</strain>
    </source>
</reference>
<dbReference type="RefSeq" id="WP_078695335.1">
    <property type="nucleotide sequence ID" value="NZ_FUYH01000002.1"/>
</dbReference>
<organism evidence="2 3">
    <name type="scientific">Caloramator quimbayensis</name>
    <dbReference type="NCBI Taxonomy" id="1147123"/>
    <lineage>
        <taxon>Bacteria</taxon>
        <taxon>Bacillati</taxon>
        <taxon>Bacillota</taxon>
        <taxon>Clostridia</taxon>
        <taxon>Eubacteriales</taxon>
        <taxon>Clostridiaceae</taxon>
        <taxon>Caloramator</taxon>
    </lineage>
</organism>
<dbReference type="InterPro" id="IPR003010">
    <property type="entry name" value="C-N_Hydrolase"/>
</dbReference>
<dbReference type="OrthoDB" id="9811121at2"/>
<dbReference type="PROSITE" id="PS50263">
    <property type="entry name" value="CN_HYDROLASE"/>
    <property type="match status" value="1"/>
</dbReference>
<dbReference type="STRING" id="1147123.SAMN05443428_10228"/>
<evidence type="ECO:0000313" key="3">
    <source>
        <dbReference type="Proteomes" id="UP000190105"/>
    </source>
</evidence>
<name>A0A1T4WJJ1_9CLOT</name>
<protein>
    <submittedName>
        <fullName evidence="2">Carbon-nitrogen hydrolase</fullName>
    </submittedName>
</protein>
<evidence type="ECO:0000259" key="1">
    <source>
        <dbReference type="PROSITE" id="PS50263"/>
    </source>
</evidence>
<dbReference type="InterPro" id="IPR036526">
    <property type="entry name" value="C-N_Hydrolase_sf"/>
</dbReference>
<dbReference type="SUPFAM" id="SSF56317">
    <property type="entry name" value="Carbon-nitrogen hydrolase"/>
    <property type="match status" value="1"/>
</dbReference>
<sequence length="263" mass="30243">MRIGAVVSRKDDFNSSMDKDDVLNKILMLLVKALYEQVEVIVFPGLLGCFFKSDREYVESILRLSIDFKSLIICPGSYFETLNGKKYHSSCIIQNGRILLRQRQIYLSKWEKDEGFSRGEDAAFVNIHGFKTSLLISTDLFYPQVSRYIAMSGADLVLSPAAIREQKYCFNISPLWENVQQNLFFGVESGFKGSYKNMNFNSLSIIHAPLEMTERENGILEIERNNDCNLIVANLDNEKRKNAIKKFDVLSKLNIKLYEDMLK</sequence>
<dbReference type="EMBL" id="FUYH01000002">
    <property type="protein sequence ID" value="SKA77492.1"/>
    <property type="molecule type" value="Genomic_DNA"/>
</dbReference>
<evidence type="ECO:0000313" key="2">
    <source>
        <dbReference type="EMBL" id="SKA77492.1"/>
    </source>
</evidence>
<accession>A0A1T4WJJ1</accession>